<organism evidence="2 3">
    <name type="scientific">Paraconiothyrium brasiliense</name>
    <dbReference type="NCBI Taxonomy" id="300254"/>
    <lineage>
        <taxon>Eukaryota</taxon>
        <taxon>Fungi</taxon>
        <taxon>Dikarya</taxon>
        <taxon>Ascomycota</taxon>
        <taxon>Pezizomycotina</taxon>
        <taxon>Dothideomycetes</taxon>
        <taxon>Pleosporomycetidae</taxon>
        <taxon>Pleosporales</taxon>
        <taxon>Massarineae</taxon>
        <taxon>Didymosphaeriaceae</taxon>
        <taxon>Paraconiothyrium</taxon>
    </lineage>
</organism>
<feature type="compositionally biased region" description="Low complexity" evidence="1">
    <location>
        <begin position="134"/>
        <end position="159"/>
    </location>
</feature>
<feature type="compositionally biased region" description="Basic and acidic residues" evidence="1">
    <location>
        <begin position="585"/>
        <end position="594"/>
    </location>
</feature>
<feature type="compositionally biased region" description="Basic and acidic residues" evidence="1">
    <location>
        <begin position="343"/>
        <end position="355"/>
    </location>
</feature>
<feature type="compositionally biased region" description="Basic residues" evidence="1">
    <location>
        <begin position="563"/>
        <end position="573"/>
    </location>
</feature>
<comment type="caution">
    <text evidence="2">The sequence shown here is derived from an EMBL/GenBank/DDBJ whole genome shotgun (WGS) entry which is preliminary data.</text>
</comment>
<feature type="compositionally biased region" description="Polar residues" evidence="1">
    <location>
        <begin position="13"/>
        <end position="32"/>
    </location>
</feature>
<evidence type="ECO:0000313" key="3">
    <source>
        <dbReference type="Proteomes" id="UP001521785"/>
    </source>
</evidence>
<gene>
    <name evidence="2" type="ORF">SLS60_001764</name>
</gene>
<feature type="compositionally biased region" description="Polar residues" evidence="1">
    <location>
        <begin position="706"/>
        <end position="720"/>
    </location>
</feature>
<feature type="region of interest" description="Disordered" evidence="1">
    <location>
        <begin position="675"/>
        <end position="817"/>
    </location>
</feature>
<proteinExistence type="predicted"/>
<feature type="compositionally biased region" description="Polar residues" evidence="1">
    <location>
        <begin position="80"/>
        <end position="95"/>
    </location>
</feature>
<feature type="compositionally biased region" description="Basic and acidic residues" evidence="1">
    <location>
        <begin position="233"/>
        <end position="250"/>
    </location>
</feature>
<reference evidence="2 3" key="1">
    <citation type="submission" date="2024-02" db="EMBL/GenBank/DDBJ databases">
        <title>De novo assembly and annotation of 12 fungi associated with fruit tree decline syndrome in Ontario, Canada.</title>
        <authorList>
            <person name="Sulman M."/>
            <person name="Ellouze W."/>
            <person name="Ilyukhin E."/>
        </authorList>
    </citation>
    <scope>NUCLEOTIDE SEQUENCE [LARGE SCALE GENOMIC DNA]</scope>
    <source>
        <strain evidence="2 3">M42-189</strain>
    </source>
</reference>
<feature type="compositionally biased region" description="Polar residues" evidence="1">
    <location>
        <begin position="523"/>
        <end position="534"/>
    </location>
</feature>
<keyword evidence="3" id="KW-1185">Reference proteome</keyword>
<feature type="compositionally biased region" description="Low complexity" evidence="1">
    <location>
        <begin position="769"/>
        <end position="793"/>
    </location>
</feature>
<accession>A0ABR3S096</accession>
<feature type="compositionally biased region" description="Basic and acidic residues" evidence="1">
    <location>
        <begin position="181"/>
        <end position="191"/>
    </location>
</feature>
<feature type="compositionally biased region" description="Basic and acidic residues" evidence="1">
    <location>
        <begin position="42"/>
        <end position="56"/>
    </location>
</feature>
<evidence type="ECO:0000313" key="2">
    <source>
        <dbReference type="EMBL" id="KAL1610099.1"/>
    </source>
</evidence>
<feature type="compositionally biased region" description="Polar residues" evidence="1">
    <location>
        <begin position="299"/>
        <end position="319"/>
    </location>
</feature>
<feature type="region of interest" description="Disordered" evidence="1">
    <location>
        <begin position="447"/>
        <end position="486"/>
    </location>
</feature>
<name>A0ABR3S096_9PLEO</name>
<dbReference type="EMBL" id="JAKJXO020000002">
    <property type="protein sequence ID" value="KAL1610099.1"/>
    <property type="molecule type" value="Genomic_DNA"/>
</dbReference>
<feature type="compositionally biased region" description="Low complexity" evidence="1">
    <location>
        <begin position="476"/>
        <end position="485"/>
    </location>
</feature>
<sequence length="855" mass="92726">MDGARFRALDINSAGQLASPALSTPVLSTPTASRPRPLRVSFVEDAKMDDHDKENATGEIVNSDTPVVLEAEEKHISRSAVKTSTQVETRQSTPARTLPLGPPATPKSPAKNLQSHNGVHAPHRLPSPVKNRLSRPSSPIKTPRSRPSSRSSSPLKRTPAPGKNEHFETTPTGFRYTIELPESKIVPKKDSGATPSKSKISTPMKGFALVDSTSKTNNPKRASSPSKYRSASPRKELLQTHAASPEKKSVEAGVDQAEPIPTVALPKGHRKRDSVKLTQTNGVHAGTPTVELTRGDVWTSPQLRSPVTSKTSSVDTQVKGSEANEDERRPGMNGVSPSPASMECHEESTPIEEKASVSLRKQSIPTNFGEMLRNSSQDVLYTRRSLFDEAPDKKQFSSPTIMEKARRKSEIVTGSLPGVVAKPNFNGESLMEDAGAPVVKDFANAADDGTNKVVPEESRTKVHKSQADRRVSFASTPRTPTGTPPSLIAAIEADMQDICNGLRRSLGDGFAAGSRSPDLTRWLGSSPNHRSPSNLPLGPDPTNTDNAPRRSLQVGMAAAKQKVLSRRSSRSKKTALSPLPLRTTSKIEGKEPYHSRLPRLSPTKLEPQPRMPGTIPQAPRTSLFEVAKKTAPLTPSRVPAMASHRARYTRETQGRGETVGFASAQDIAKQVEEWNNISQSPEKKPAVRATQLKTGAKTPNKMATRAMTTTPRSQPTFMSPTATSSAKSEKRKERKSYTPPGSPATPGMLPRSPIKAVQFPTRPAPSPPKKNLAPLKNPKIRALTAAAPQTPLPRNKRDVEGMDRGAFRTPSKEMGNKLDREIDAHLEREARAGRVFTPSGQRISDLLARRRESVE</sequence>
<protein>
    <submittedName>
        <fullName evidence="2">Uncharacterized protein</fullName>
    </submittedName>
</protein>
<feature type="region of interest" description="Disordered" evidence="1">
    <location>
        <begin position="518"/>
        <end position="617"/>
    </location>
</feature>
<dbReference type="Proteomes" id="UP001521785">
    <property type="component" value="Unassembled WGS sequence"/>
</dbReference>
<feature type="region of interest" description="Disordered" evidence="1">
    <location>
        <begin position="1"/>
        <end position="357"/>
    </location>
</feature>
<feature type="compositionally biased region" description="Polar residues" evidence="1">
    <location>
        <begin position="211"/>
        <end position="229"/>
    </location>
</feature>
<feature type="compositionally biased region" description="Basic and acidic residues" evidence="1">
    <location>
        <begin position="454"/>
        <end position="471"/>
    </location>
</feature>
<evidence type="ECO:0000256" key="1">
    <source>
        <dbReference type="SAM" id="MobiDB-lite"/>
    </source>
</evidence>
<feature type="compositionally biased region" description="Basic and acidic residues" evidence="1">
    <location>
        <begin position="795"/>
        <end position="817"/>
    </location>
</feature>